<evidence type="ECO:0000313" key="1">
    <source>
        <dbReference type="EMBL" id="RLL19007.1"/>
    </source>
</evidence>
<proteinExistence type="predicted"/>
<comment type="caution">
    <text evidence="1">The sequence shown here is derived from an EMBL/GenBank/DDBJ whole genome shotgun (WGS) entry which is preliminary data.</text>
</comment>
<name>A0ABX9TSM8_9GAMM</name>
<gene>
    <name evidence="1" type="ORF">D9K81_14725</name>
</gene>
<dbReference type="EMBL" id="RCHC01000019">
    <property type="protein sequence ID" value="RLL19007.1"/>
    <property type="molecule type" value="Genomic_DNA"/>
</dbReference>
<organism evidence="1 2">
    <name type="scientific">Acinetobacter chengduensis</name>
    <dbReference type="NCBI Taxonomy" id="2420890"/>
    <lineage>
        <taxon>Bacteria</taxon>
        <taxon>Pseudomonadati</taxon>
        <taxon>Pseudomonadota</taxon>
        <taxon>Gammaproteobacteria</taxon>
        <taxon>Moraxellales</taxon>
        <taxon>Moraxellaceae</taxon>
        <taxon>Acinetobacter</taxon>
    </lineage>
</organism>
<protein>
    <submittedName>
        <fullName evidence="1">Uncharacterized protein</fullName>
    </submittedName>
</protein>
<dbReference type="RefSeq" id="WP_121523537.1">
    <property type="nucleotide sequence ID" value="NZ_RCHC01000019.1"/>
</dbReference>
<dbReference type="Proteomes" id="UP000280271">
    <property type="component" value="Unassembled WGS sequence"/>
</dbReference>
<reference evidence="1 2" key="1">
    <citation type="submission" date="2018-09" db="EMBL/GenBank/DDBJ databases">
        <title>The draft genome of Acinetobacter sp. strains.</title>
        <authorList>
            <person name="Qin J."/>
            <person name="Feng Y."/>
            <person name="Zong Z."/>
        </authorList>
    </citation>
    <scope>NUCLEOTIDE SEQUENCE [LARGE SCALE GENOMIC DNA]</scope>
    <source>
        <strain evidence="1 2">WCHAc060005</strain>
    </source>
</reference>
<accession>A0ABX9TSM8</accession>
<evidence type="ECO:0000313" key="2">
    <source>
        <dbReference type="Proteomes" id="UP000280271"/>
    </source>
</evidence>
<keyword evidence="2" id="KW-1185">Reference proteome</keyword>
<sequence length="164" mass="18841">MKKFKLTWNERVVDSGGGMLHMEVNYQIIEADTEDKACDIWDEENEFNEYQNGLSDCVEVVEHPLFSKHLKIEMPDGHTYGVPVEFIARHHAEYYCQKDYNGDITKSLIEGTLPLFESYADEITDWAQNNLNWSDVKGCALVLGKKSMDSEMEEAWANGEHSIV</sequence>